<protein>
    <submittedName>
        <fullName evidence="7">Phosphoglycerate mutase</fullName>
    </submittedName>
</protein>
<dbReference type="EMBL" id="PFIP01000121">
    <property type="protein sequence ID" value="PIX33905.1"/>
    <property type="molecule type" value="Genomic_DNA"/>
</dbReference>
<dbReference type="PANTHER" id="PTHR31209">
    <property type="entry name" value="COFACTOR-INDEPENDENT PHOSPHOGLYCERATE MUTASE"/>
    <property type="match status" value="1"/>
</dbReference>
<evidence type="ECO:0000313" key="13">
    <source>
        <dbReference type="Proteomes" id="UP000230646"/>
    </source>
</evidence>
<dbReference type="EMBL" id="PFTV01000208">
    <property type="protein sequence ID" value="PJB55447.1"/>
    <property type="molecule type" value="Genomic_DNA"/>
</dbReference>
<proteinExistence type="inferred from homology"/>
<accession>A0A2M7PT43</accession>
<evidence type="ECO:0000256" key="4">
    <source>
        <dbReference type="ARBA" id="ARBA00005524"/>
    </source>
</evidence>
<dbReference type="Gene3D" id="3.40.720.10">
    <property type="entry name" value="Alkaline Phosphatase, subunit A"/>
    <property type="match status" value="2"/>
</dbReference>
<comment type="caution">
    <text evidence="7">The sequence shown here is derived from an EMBL/GenBank/DDBJ whole genome shotgun (WGS) entry which is preliminary data.</text>
</comment>
<reference evidence="12 13" key="2">
    <citation type="submission" date="2017-09" db="EMBL/GenBank/DDBJ databases">
        <title>Depth-based differentiation of microbial function through sediment-hosted aquifers and enrichment of novel symbionts in the deep terrestrial subsurface.</title>
        <authorList>
            <person name="Probst A.J."/>
            <person name="Ladd B."/>
            <person name="Jarett J.K."/>
            <person name="Geller-Mcgrath D.E."/>
            <person name="Sieber C.M."/>
            <person name="Emerson J.B."/>
            <person name="Anantharaman K."/>
            <person name="Thomas B.C."/>
            <person name="Malmstrom R."/>
            <person name="Stieglmeier M."/>
            <person name="Klingl A."/>
            <person name="Woyke T."/>
            <person name="Ryan C.M."/>
            <person name="Banfield J.F."/>
        </authorList>
    </citation>
    <scope>NUCLEOTIDE SEQUENCE [LARGE SCALE GENOMIC DNA]</scope>
    <source>
        <strain evidence="9">CG_4_10_14_3_um_filter_34_13</strain>
        <strain evidence="10">CG_4_9_14_3_um_filter_33_16</strain>
    </source>
</reference>
<comment type="pathway">
    <text evidence="3">Carbohydrate degradation.</text>
</comment>
<evidence type="ECO:0000313" key="7">
    <source>
        <dbReference type="EMBL" id="OIP72201.1"/>
    </source>
</evidence>
<dbReference type="STRING" id="1805029.AUK42_02400"/>
<dbReference type="CDD" id="cd16011">
    <property type="entry name" value="iPGM_like"/>
    <property type="match status" value="1"/>
</dbReference>
<evidence type="ECO:0000313" key="8">
    <source>
        <dbReference type="EMBL" id="PIX33905.1"/>
    </source>
</evidence>
<accession>A0A1J5GHH6</accession>
<evidence type="ECO:0000313" key="10">
    <source>
        <dbReference type="EMBL" id="PJB55447.1"/>
    </source>
</evidence>
<sequence length="402" mass="44510">MVNEEIIKSLAIQNESKIVLLVADGIGDLPYKNNKTALQTALIPNLDRLASKSSCGLTDPISCGITPGSGPAHLSLFGYDPIKYQIGRGVLEALGVGMELTPYDLACRGNFATLSEKGIIVNRRAGRISTAINEKICEIMQDKIKQIGEVKVIIAPGKEHRFVVVFRGKNLEEDLSDADPQIVGEKMKFAQPLKASAKKTAEVVNEFIKIATEVLKEHYPANTVLLRGFAKHPDLPTMNELFKLTPAAIATYPMYKGLAKLVGMEILKTGESIKEEFETLRENFEKYDFFYLHIKKTDSYGEDGNFEGKVKIIEEVDKFIPEVLKLKPDVLVVTGDHSTPAIMKGHSWHPNPFILFSPYIRIDDVDRFNERACAQGELGRFAAVDALPLMMANALKLNKFGA</sequence>
<dbReference type="Pfam" id="PF10143">
    <property type="entry name" value="PhosphMutase"/>
    <property type="match status" value="1"/>
</dbReference>
<accession>A0A2M7K6Z2</accession>
<dbReference type="GO" id="GO:0046872">
    <property type="term" value="F:metal ion binding"/>
    <property type="evidence" value="ECO:0007669"/>
    <property type="project" value="InterPro"/>
</dbReference>
<keyword evidence="5" id="KW-0324">Glycolysis</keyword>
<evidence type="ECO:0000259" key="6">
    <source>
        <dbReference type="Pfam" id="PF01676"/>
    </source>
</evidence>
<dbReference type="NCBIfam" id="TIGR00306">
    <property type="entry name" value="apgM"/>
    <property type="match status" value="1"/>
</dbReference>
<dbReference type="AlphaFoldDB" id="A0A1J5GHH6"/>
<reference evidence="8" key="3">
    <citation type="submission" date="2017-09" db="EMBL/GenBank/DDBJ databases">
        <title>Depth-based differentiation of microbial function through sediment-hosted aquifers and enrichment of novel symbionts in the deep terrestrial subsurface.</title>
        <authorList>
            <person name="Probst A.J."/>
            <person name="Ladd B."/>
            <person name="Jarett J.K."/>
            <person name="Geller-Mcgrath D.E."/>
            <person name="Sieber C.M.K."/>
            <person name="Emerson J.B."/>
            <person name="Anantharaman K."/>
            <person name="Thomas B.C."/>
            <person name="Malmstrom R."/>
            <person name="Stieglmeier M."/>
            <person name="Klingl A."/>
            <person name="Woyke T."/>
            <person name="Ryan C.M."/>
            <person name="Banfield J.F."/>
        </authorList>
    </citation>
    <scope>NUCLEOTIDE SEQUENCE</scope>
    <source>
        <strain evidence="8">CG_4_8_14_3_um_filter_34_18</strain>
    </source>
</reference>
<accession>A0A2M8C8R9</accession>
<reference evidence="7 11" key="1">
    <citation type="journal article" date="2016" name="Environ. Microbiol.">
        <title>Genomic resolution of a cold subsurface aquifer community provides metabolic insights for novel microbes adapted to high CO concentrations.</title>
        <authorList>
            <person name="Probst A.J."/>
            <person name="Castelle C.J."/>
            <person name="Singh A."/>
            <person name="Brown C.T."/>
            <person name="Anantharaman K."/>
            <person name="Sharon I."/>
            <person name="Hug L.A."/>
            <person name="Burstein D."/>
            <person name="Emerson J.B."/>
            <person name="Thomas B.C."/>
            <person name="Banfield J.F."/>
        </authorList>
    </citation>
    <scope>NUCLEOTIDE SEQUENCE [LARGE SCALE GENOMIC DNA]</scope>
    <source>
        <strain evidence="7">CG2_30_33_13</strain>
    </source>
</reference>
<evidence type="ECO:0000313" key="12">
    <source>
        <dbReference type="Proteomes" id="UP000228560"/>
    </source>
</evidence>
<dbReference type="EMBL" id="PFKO01000070">
    <property type="protein sequence ID" value="PIY33504.1"/>
    <property type="molecule type" value="Genomic_DNA"/>
</dbReference>
<dbReference type="Proteomes" id="UP000230646">
    <property type="component" value="Unassembled WGS sequence"/>
</dbReference>
<evidence type="ECO:0000256" key="2">
    <source>
        <dbReference type="ARBA" id="ARBA00002315"/>
    </source>
</evidence>
<name>A0A1J5GHH6_9BACT</name>
<dbReference type="NCBIfam" id="NF003160">
    <property type="entry name" value="PRK04135.1"/>
    <property type="match status" value="1"/>
</dbReference>
<comment type="similarity">
    <text evidence="4">Belongs to the BPG-independent phosphoglycerate mutase family. A-PGAM subfamily.</text>
</comment>
<dbReference type="GO" id="GO:0004619">
    <property type="term" value="F:phosphoglycerate mutase activity"/>
    <property type="evidence" value="ECO:0007669"/>
    <property type="project" value="UniProtKB-EC"/>
</dbReference>
<evidence type="ECO:0000313" key="11">
    <source>
        <dbReference type="Proteomes" id="UP000182763"/>
    </source>
</evidence>
<dbReference type="Pfam" id="PF01676">
    <property type="entry name" value="Metalloenzyme"/>
    <property type="match status" value="1"/>
</dbReference>
<comment type="function">
    <text evidence="2">Catalyzes the interconversion of 2-phosphoglycerate and 3-phosphoglycerate.</text>
</comment>
<dbReference type="PANTHER" id="PTHR31209:SF0">
    <property type="entry name" value="METALLOENZYME DOMAIN-CONTAINING PROTEIN"/>
    <property type="match status" value="1"/>
</dbReference>
<dbReference type="EMBL" id="MNYY01000050">
    <property type="protein sequence ID" value="OIP72201.1"/>
    <property type="molecule type" value="Genomic_DNA"/>
</dbReference>
<evidence type="ECO:0000256" key="1">
    <source>
        <dbReference type="ARBA" id="ARBA00000370"/>
    </source>
</evidence>
<evidence type="ECO:0000256" key="5">
    <source>
        <dbReference type="ARBA" id="ARBA00023152"/>
    </source>
</evidence>
<evidence type="ECO:0000256" key="3">
    <source>
        <dbReference type="ARBA" id="ARBA00004921"/>
    </source>
</evidence>
<dbReference type="PIRSF" id="PIRSF006392">
    <property type="entry name" value="IPGAM_arch"/>
    <property type="match status" value="1"/>
</dbReference>
<dbReference type="SUPFAM" id="SSF53649">
    <property type="entry name" value="Alkaline phosphatase-like"/>
    <property type="match status" value="1"/>
</dbReference>
<dbReference type="InterPro" id="IPR017850">
    <property type="entry name" value="Alkaline_phosphatase_core_sf"/>
</dbReference>
<dbReference type="InterPro" id="IPR004456">
    <property type="entry name" value="Pglycerate_mutase_ApgM"/>
</dbReference>
<dbReference type="Proteomes" id="UP000231493">
    <property type="component" value="Unassembled WGS sequence"/>
</dbReference>
<feature type="domain" description="Metalloenzyme" evidence="6">
    <location>
        <begin position="17"/>
        <end position="391"/>
    </location>
</feature>
<dbReference type="GO" id="GO:0006096">
    <property type="term" value="P:glycolytic process"/>
    <property type="evidence" value="ECO:0007669"/>
    <property type="project" value="UniProtKB-KW"/>
</dbReference>
<gene>
    <name evidence="7" type="ORF">AUK42_02400</name>
    <name evidence="10" type="ORF">CO097_08130</name>
    <name evidence="9" type="ORF">COZ07_01945</name>
    <name evidence="8" type="ORF">COZ58_05710</name>
</gene>
<dbReference type="InterPro" id="IPR006124">
    <property type="entry name" value="Metalloenzyme"/>
</dbReference>
<evidence type="ECO:0000313" key="9">
    <source>
        <dbReference type="EMBL" id="PIY33504.1"/>
    </source>
</evidence>
<comment type="catalytic activity">
    <reaction evidence="1">
        <text>(2R)-2-phosphoglycerate = (2R)-3-phosphoglycerate</text>
        <dbReference type="Rhea" id="RHEA:15901"/>
        <dbReference type="ChEBI" id="CHEBI:58272"/>
        <dbReference type="ChEBI" id="CHEBI:58289"/>
        <dbReference type="EC" id="5.4.2.12"/>
    </reaction>
</comment>
<dbReference type="Proteomes" id="UP000182763">
    <property type="component" value="Unassembled WGS sequence"/>
</dbReference>
<organism evidence="7 11">
    <name type="scientific">Candidatus Infernicultor aquiphilus</name>
    <dbReference type="NCBI Taxonomy" id="1805029"/>
    <lineage>
        <taxon>Bacteria</taxon>
        <taxon>Pseudomonadati</taxon>
        <taxon>Atribacterota</taxon>
        <taxon>Candidatus Phoenicimicrobiia</taxon>
        <taxon>Candidatus Pheonicimicrobiales</taxon>
        <taxon>Candidatus Phoenicimicrobiaceae</taxon>
        <taxon>Candidatus Infernicultor</taxon>
    </lineage>
</organism>
<dbReference type="Proteomes" id="UP000228560">
    <property type="component" value="Unassembled WGS sequence"/>
</dbReference>